<dbReference type="RefSeq" id="WP_111373258.1">
    <property type="nucleotide sequence ID" value="NZ_CP029480.1"/>
</dbReference>
<evidence type="ECO:0000256" key="1">
    <source>
        <dbReference type="SAM" id="Phobius"/>
    </source>
</evidence>
<name>A0A2Z4GF88_9BACT</name>
<keyword evidence="1" id="KW-1133">Transmembrane helix</keyword>
<sequence>MEKVNLRRLLKLGLIAEVLIVLFSFFQANYIISETMRMSARYSGRLSLFFFLGTFLLTSLNWSKRRTEFKQNFVGLILIFSLLHFIHFLFLATNIYLNEIELIPFKLLGGGFGYLTLLIYPWLLKSKNPPTWLDYFYFYYLLLIMVITILSRLSGAFEGAEPSLLHYLGLILIGSTLLIHLFHLKKHNS</sequence>
<keyword evidence="1" id="KW-0472">Membrane</keyword>
<proteinExistence type="predicted"/>
<keyword evidence="1" id="KW-0812">Transmembrane</keyword>
<dbReference type="Proteomes" id="UP000249873">
    <property type="component" value="Chromosome"/>
</dbReference>
<reference evidence="2 3" key="1">
    <citation type="submission" date="2018-05" db="EMBL/GenBank/DDBJ databases">
        <title>Complete genome sequence of Arcticibacterium luteifluviistationis SM1504T, a cytophagaceae bacterium isolated from Arctic surface seawater.</title>
        <authorList>
            <person name="Li Y."/>
            <person name="Qin Q.-L."/>
        </authorList>
    </citation>
    <scope>NUCLEOTIDE SEQUENCE [LARGE SCALE GENOMIC DNA]</scope>
    <source>
        <strain evidence="2 3">SM1504</strain>
    </source>
</reference>
<dbReference type="EMBL" id="CP029480">
    <property type="protein sequence ID" value="AWV99890.1"/>
    <property type="molecule type" value="Genomic_DNA"/>
</dbReference>
<feature type="transmembrane region" description="Helical" evidence="1">
    <location>
        <begin position="12"/>
        <end position="32"/>
    </location>
</feature>
<dbReference type="KEGG" id="als:DJ013_17615"/>
<evidence type="ECO:0000313" key="2">
    <source>
        <dbReference type="EMBL" id="AWV99890.1"/>
    </source>
</evidence>
<evidence type="ECO:0008006" key="4">
    <source>
        <dbReference type="Google" id="ProtNLM"/>
    </source>
</evidence>
<feature type="transmembrane region" description="Helical" evidence="1">
    <location>
        <begin position="44"/>
        <end position="62"/>
    </location>
</feature>
<organism evidence="2 3">
    <name type="scientific">Arcticibacterium luteifluviistationis</name>
    <dbReference type="NCBI Taxonomy" id="1784714"/>
    <lineage>
        <taxon>Bacteria</taxon>
        <taxon>Pseudomonadati</taxon>
        <taxon>Bacteroidota</taxon>
        <taxon>Cytophagia</taxon>
        <taxon>Cytophagales</taxon>
        <taxon>Leadbetterellaceae</taxon>
        <taxon>Arcticibacterium</taxon>
    </lineage>
</organism>
<feature type="transmembrane region" description="Helical" evidence="1">
    <location>
        <begin position="74"/>
        <end position="97"/>
    </location>
</feature>
<accession>A0A2Z4GF88</accession>
<evidence type="ECO:0000313" key="3">
    <source>
        <dbReference type="Proteomes" id="UP000249873"/>
    </source>
</evidence>
<dbReference type="AlphaFoldDB" id="A0A2Z4GF88"/>
<feature type="transmembrane region" description="Helical" evidence="1">
    <location>
        <begin position="165"/>
        <end position="184"/>
    </location>
</feature>
<feature type="transmembrane region" description="Helical" evidence="1">
    <location>
        <begin position="103"/>
        <end position="123"/>
    </location>
</feature>
<keyword evidence="3" id="KW-1185">Reference proteome</keyword>
<protein>
    <recommendedName>
        <fullName evidence="4">Ferric oxidoreductase domain-containing protein</fullName>
    </recommendedName>
</protein>
<gene>
    <name evidence="2" type="ORF">DJ013_17615</name>
</gene>
<feature type="transmembrane region" description="Helical" evidence="1">
    <location>
        <begin position="135"/>
        <end position="153"/>
    </location>
</feature>